<name>Q1RR98_STRA7</name>
<feature type="signal peptide" evidence="1">
    <location>
        <begin position="1"/>
        <end position="21"/>
    </location>
</feature>
<sequence length="184" mass="18916">MRIDRLVIAVFTAVATSIAVAPAQGAEATQAALAAVNCTGTSSVTYSPAITPQPTTVTATSSQDYLACVVLDGGSITFAEDSTTVTSLTRSCATLLGTTPNRQQSVEWNTGQISQAQVDVTTTQVQSALVVTSIGTVISGPFTGLNYKRVSTYANVDALLSCQSPQGLSQLGPEVSNLTITPLI</sequence>
<keyword evidence="1" id="KW-0732">Signal</keyword>
<gene>
    <name evidence="2" type="ORF">SAM23877_0305</name>
    <name evidence="3" type="ORF">SAML0261</name>
</gene>
<reference evidence="3" key="1">
    <citation type="journal article" date="2006" name="J. Bacteriol.">
        <title>Intraspecific variability of the terminal inverted repeats of the linear chromosome of Streptomyces ambofaciens.</title>
        <authorList>
            <person name="Choulet F."/>
            <person name="Gallois A."/>
            <person name="Aigle B."/>
            <person name="Mangenot S."/>
            <person name="Gerbaud C."/>
            <person name="Truong C."/>
            <person name="Francou F.X."/>
            <person name="Borges F."/>
            <person name="Fourrier C."/>
            <person name="Guerineau M."/>
            <person name="Decaris B."/>
            <person name="Barbe V."/>
            <person name="Pernodet J.L."/>
            <person name="Leblond P."/>
        </authorList>
    </citation>
    <scope>NUCLEOTIDE SEQUENCE</scope>
    <source>
        <strain evidence="3">ATCC 23877</strain>
    </source>
</reference>
<evidence type="ECO:0000313" key="5">
    <source>
        <dbReference type="Proteomes" id="UP000061018"/>
    </source>
</evidence>
<organism evidence="3">
    <name type="scientific">Streptomyces ambofaciens (strain ATCC 23877 / 3486 / DSM 40053 / JCM 4204 / NBRC 12836 / NRRL B-2516)</name>
    <dbReference type="NCBI Taxonomy" id="278992"/>
    <lineage>
        <taxon>Bacteria</taxon>
        <taxon>Bacillati</taxon>
        <taxon>Actinomycetota</taxon>
        <taxon>Actinomycetes</taxon>
        <taxon>Kitasatosporales</taxon>
        <taxon>Streptomycetaceae</taxon>
        <taxon>Streptomyces</taxon>
    </lineage>
</organism>
<reference evidence="4" key="2">
    <citation type="journal article" date="2006" name="Mol. Biol. Evol.">
        <title>Evolution of the terminal regions of the Streptomyces linear chromosome.</title>
        <authorList>
            <person name="Choulet F."/>
            <person name="Aigle B."/>
            <person name="Gallois A."/>
            <person name="Mangenot S."/>
            <person name="Gerbaud C."/>
            <person name="Truong C."/>
            <person name="Francou F.X."/>
            <person name="Fourrier C."/>
            <person name="Guerineau M."/>
            <person name="Decaris B."/>
            <person name="Barbe V."/>
            <person name="Pernodet J.L."/>
            <person name="Leblond P."/>
        </authorList>
    </citation>
    <scope>NUCLEOTIDE SEQUENCE</scope>
    <source>
        <strain evidence="4">ATCC 23877</strain>
    </source>
</reference>
<dbReference type="AlphaFoldDB" id="Q1RR98"/>
<dbReference type="RefSeq" id="WP_053126028.1">
    <property type="nucleotide sequence ID" value="NZ_CP012382.1"/>
</dbReference>
<reference evidence="2" key="4">
    <citation type="submission" date="2015-07" db="EMBL/GenBank/DDBJ databases">
        <title>Complete genome sequence of Streptomyces ambofaciens ATCC 23877, the spiramycin producer.</title>
        <authorList>
            <person name="Thibessard A."/>
            <person name="Haas D."/>
            <person name="Gerbaud C."/>
            <person name="Aigle B."/>
            <person name="Lautru S."/>
            <person name="Pernodet J.-L."/>
            <person name="Leblond P."/>
        </authorList>
    </citation>
    <scope>NUCLEOTIDE SEQUENCE [LARGE SCALE GENOMIC DNA]</scope>
    <source>
        <strain evidence="2">ATCC 23877</strain>
    </source>
</reference>
<accession>Q1RR98</accession>
<evidence type="ECO:0000313" key="3">
    <source>
        <dbReference type="EMBL" id="CAI78190.1"/>
    </source>
</evidence>
<evidence type="ECO:0000313" key="2">
    <source>
        <dbReference type="EMBL" id="AKZ53354.1"/>
    </source>
</evidence>
<protein>
    <submittedName>
        <fullName evidence="3">Putative glycoprotein</fullName>
    </submittedName>
</protein>
<reference evidence="5" key="3">
    <citation type="journal article" date="2015" name="J. Biotechnol.">
        <title>Complete genome sequence of Streptomyces ambofaciens ATCC 23877, the spiramycin producer.</title>
        <authorList>
            <person name="Thibessard A."/>
            <person name="Haas D."/>
            <person name="Gerbaud C."/>
            <person name="Aigle B."/>
            <person name="Lautru S."/>
            <person name="Pernodet J.L."/>
            <person name="Leblond P."/>
        </authorList>
    </citation>
    <scope>NUCLEOTIDE SEQUENCE [LARGE SCALE GENOMIC DNA]</scope>
    <source>
        <strain evidence="5">ATCC 23877 / 3486 / DSM 40053 / JCM 4204 / NBRC 12836 / NRRL B-2516</strain>
    </source>
</reference>
<dbReference type="EMBL" id="AM238663">
    <property type="protein sequence ID" value="CAJ89248.1"/>
    <property type="molecule type" value="Genomic_DNA"/>
</dbReference>
<dbReference type="EMBL" id="CP012382">
    <property type="protein sequence ID" value="AKZ53354.1"/>
    <property type="molecule type" value="Genomic_DNA"/>
</dbReference>
<evidence type="ECO:0000256" key="1">
    <source>
        <dbReference type="SAM" id="SignalP"/>
    </source>
</evidence>
<dbReference type="EMBL" id="AJ937740">
    <property type="protein sequence ID" value="CAI78190.1"/>
    <property type="molecule type" value="Genomic_DNA"/>
</dbReference>
<evidence type="ECO:0000313" key="4">
    <source>
        <dbReference type="EMBL" id="CAJ89248.1"/>
    </source>
</evidence>
<feature type="chain" id="PRO_5041595314" evidence="1">
    <location>
        <begin position="22"/>
        <end position="184"/>
    </location>
</feature>
<dbReference type="Proteomes" id="UP000061018">
    <property type="component" value="Chromosome"/>
</dbReference>
<proteinExistence type="predicted"/>
<dbReference type="KEGG" id="samb:SAM23877_0305"/>